<dbReference type="GO" id="GO:0008270">
    <property type="term" value="F:zinc ion binding"/>
    <property type="evidence" value="ECO:0007669"/>
    <property type="project" value="InterPro"/>
</dbReference>
<sequence>MESIIELVPVFKEKIWGGRKLETEFGYEIPAGPVGECWAISAHPAGDDEIASGEYAGRTLSWLWDEHRELFGNCEGDRFPLLVKIIDAKDDLSIQVHPDNDYAAEHEDGSLGKKECWYVLSAEPGQTIVVGQRAHSREEFAQMVEEGRWSELLNEIPIKAGDFFQIDPGTVHAIKGGTVILESQQSSDVTYRVYDYDRKQDDGTLRPLHMQQALDVIDFDRAPLTSGEVELTGPVTTLEQNECYTVDLVRVGEDGDAAELVVETPHPFTCISVIEGEGIVNGREVKKGTHLLALSACDTLELSGTMQVVLSYL</sequence>
<dbReference type="AlphaFoldDB" id="A0A1Y3U0A2"/>
<feature type="binding site" evidence="3">
    <location>
        <position position="172"/>
    </location>
    <ligand>
        <name>Zn(2+)</name>
        <dbReference type="ChEBI" id="CHEBI:29105"/>
    </ligand>
</feature>
<gene>
    <name evidence="6" type="ORF">B5G21_08410</name>
</gene>
<dbReference type="InterPro" id="IPR046457">
    <property type="entry name" value="PMI_typeI_cat"/>
</dbReference>
<dbReference type="Proteomes" id="UP000196560">
    <property type="component" value="Unassembled WGS sequence"/>
</dbReference>
<dbReference type="InterPro" id="IPR011051">
    <property type="entry name" value="RmlC_Cupin_sf"/>
</dbReference>
<dbReference type="RefSeq" id="WP_087186795.1">
    <property type="nucleotide sequence ID" value="NZ_NFHO01000009.1"/>
</dbReference>
<keyword evidence="1 3" id="KW-0479">Metal-binding</keyword>
<evidence type="ECO:0000313" key="7">
    <source>
        <dbReference type="Proteomes" id="UP000196560"/>
    </source>
</evidence>
<keyword evidence="2 3" id="KW-0862">Zinc</keyword>
<evidence type="ECO:0000313" key="6">
    <source>
        <dbReference type="EMBL" id="OUN42141.1"/>
    </source>
</evidence>
<dbReference type="InterPro" id="IPR051804">
    <property type="entry name" value="Carb_Metab_Reg_Kinase/Isom"/>
</dbReference>
<organism evidence="6 7">
    <name type="scientific">Enorma massiliensis</name>
    <dbReference type="NCBI Taxonomy" id="1472761"/>
    <lineage>
        <taxon>Bacteria</taxon>
        <taxon>Bacillati</taxon>
        <taxon>Actinomycetota</taxon>
        <taxon>Coriobacteriia</taxon>
        <taxon>Coriobacteriales</taxon>
        <taxon>Coriobacteriaceae</taxon>
        <taxon>Enorma</taxon>
    </lineage>
</organism>
<keyword evidence="7" id="KW-1185">Reference proteome</keyword>
<dbReference type="PANTHER" id="PTHR42742">
    <property type="entry name" value="TRANSCRIPTIONAL REPRESSOR MPRA"/>
    <property type="match status" value="1"/>
</dbReference>
<dbReference type="InterPro" id="IPR014628">
    <property type="entry name" value="Man6P_isomerase_Firm_short"/>
</dbReference>
<proteinExistence type="predicted"/>
<evidence type="ECO:0000256" key="2">
    <source>
        <dbReference type="ARBA" id="ARBA00022833"/>
    </source>
</evidence>
<feature type="active site" evidence="4">
    <location>
        <position position="192"/>
    </location>
</feature>
<feature type="domain" description="Phosphomannose isomerase type I catalytic" evidence="5">
    <location>
        <begin position="5"/>
        <end position="104"/>
    </location>
</feature>
<comment type="cofactor">
    <cofactor evidence="3">
        <name>Zn(2+)</name>
        <dbReference type="ChEBI" id="CHEBI:29105"/>
    </cofactor>
    <text evidence="3">Binds 1 zinc ion per subunit.</text>
</comment>
<reference evidence="7" key="1">
    <citation type="submission" date="2017-04" db="EMBL/GenBank/DDBJ databases">
        <title>Function of individual gut microbiota members based on whole genome sequencing of pure cultures obtained from chicken caecum.</title>
        <authorList>
            <person name="Medvecky M."/>
            <person name="Cejkova D."/>
            <person name="Polansky O."/>
            <person name="Karasova D."/>
            <person name="Kubasova T."/>
            <person name="Cizek A."/>
            <person name="Rychlik I."/>
        </authorList>
    </citation>
    <scope>NUCLEOTIDE SEQUENCE [LARGE SCALE GENOMIC DNA]</scope>
    <source>
        <strain evidence="7">An70</strain>
    </source>
</reference>
<evidence type="ECO:0000259" key="5">
    <source>
        <dbReference type="Pfam" id="PF20511"/>
    </source>
</evidence>
<evidence type="ECO:0000256" key="4">
    <source>
        <dbReference type="PIRSR" id="PIRSR036894-2"/>
    </source>
</evidence>
<evidence type="ECO:0000256" key="3">
    <source>
        <dbReference type="PIRSR" id="PIRSR036894-1"/>
    </source>
</evidence>
<dbReference type="CDD" id="cd07010">
    <property type="entry name" value="cupin_PMI_type_I_N_bac"/>
    <property type="match status" value="1"/>
</dbReference>
<name>A0A1Y3U0A2_9ACTN</name>
<dbReference type="GO" id="GO:0005975">
    <property type="term" value="P:carbohydrate metabolic process"/>
    <property type="evidence" value="ECO:0007669"/>
    <property type="project" value="InterPro"/>
</dbReference>
<accession>A0A1Y3U0A2</accession>
<dbReference type="EMBL" id="NFHO01000009">
    <property type="protein sequence ID" value="OUN42141.1"/>
    <property type="molecule type" value="Genomic_DNA"/>
</dbReference>
<dbReference type="InterPro" id="IPR014710">
    <property type="entry name" value="RmlC-like_jellyroll"/>
</dbReference>
<dbReference type="PIRSF" id="PIRSF036894">
    <property type="entry name" value="PMI_Firm_short"/>
    <property type="match status" value="1"/>
</dbReference>
<dbReference type="STRING" id="1118060.GCA_000311845_00451"/>
<dbReference type="SUPFAM" id="SSF51182">
    <property type="entry name" value="RmlC-like cupins"/>
    <property type="match status" value="1"/>
</dbReference>
<dbReference type="eggNOG" id="COG1482">
    <property type="taxonomic scope" value="Bacteria"/>
</dbReference>
<protein>
    <submittedName>
        <fullName evidence="6">Mannose-6-phosphate isomerase</fullName>
    </submittedName>
</protein>
<comment type="caution">
    <text evidence="6">The sequence shown here is derived from an EMBL/GenBank/DDBJ whole genome shotgun (WGS) entry which is preliminary data.</text>
</comment>
<evidence type="ECO:0000256" key="1">
    <source>
        <dbReference type="ARBA" id="ARBA00022723"/>
    </source>
</evidence>
<dbReference type="GO" id="GO:0004476">
    <property type="term" value="F:mannose-6-phosphate isomerase activity"/>
    <property type="evidence" value="ECO:0007669"/>
    <property type="project" value="InterPro"/>
</dbReference>
<feature type="binding site" evidence="3">
    <location>
        <position position="115"/>
    </location>
    <ligand>
        <name>Zn(2+)</name>
        <dbReference type="ChEBI" id="CHEBI:29105"/>
    </ligand>
</feature>
<dbReference type="Pfam" id="PF20511">
    <property type="entry name" value="PMI_typeI_cat"/>
    <property type="match status" value="1"/>
</dbReference>
<dbReference type="PANTHER" id="PTHR42742:SF3">
    <property type="entry name" value="FRUCTOKINASE"/>
    <property type="match status" value="1"/>
</dbReference>
<feature type="binding site" evidence="3">
    <location>
        <position position="97"/>
    </location>
    <ligand>
        <name>Zn(2+)</name>
        <dbReference type="ChEBI" id="CHEBI:29105"/>
    </ligand>
</feature>
<keyword evidence="6" id="KW-0413">Isomerase</keyword>
<dbReference type="Gene3D" id="2.60.120.10">
    <property type="entry name" value="Jelly Rolls"/>
    <property type="match status" value="2"/>
</dbReference>